<dbReference type="GO" id="GO:0005763">
    <property type="term" value="C:mitochondrial small ribosomal subunit"/>
    <property type="evidence" value="ECO:0007669"/>
    <property type="project" value="UniProtKB-UniRule"/>
</dbReference>
<reference evidence="7 8" key="1">
    <citation type="submission" date="2016-07" db="EMBL/GenBank/DDBJ databases">
        <title>Pervasive Adenine N6-methylation of Active Genes in Fungi.</title>
        <authorList>
            <consortium name="DOE Joint Genome Institute"/>
            <person name="Mondo S.J."/>
            <person name="Dannebaum R.O."/>
            <person name="Kuo R.C."/>
            <person name="Labutti K."/>
            <person name="Haridas S."/>
            <person name="Kuo A."/>
            <person name="Salamov A."/>
            <person name="Ahrendt S.R."/>
            <person name="Lipzen A."/>
            <person name="Sullivan W."/>
            <person name="Andreopoulos W.B."/>
            <person name="Clum A."/>
            <person name="Lindquist E."/>
            <person name="Daum C."/>
            <person name="Ramamoorthy G.K."/>
            <person name="Gryganskyi A."/>
            <person name="Culley D."/>
            <person name="Magnuson J.K."/>
            <person name="James T.Y."/>
            <person name="O'Malley M.A."/>
            <person name="Stajich J.E."/>
            <person name="Spatafora J.W."/>
            <person name="Visel A."/>
            <person name="Grigoriev I.V."/>
        </authorList>
    </citation>
    <scope>NUCLEOTIDE SEQUENCE [LARGE SCALE GENOMIC DNA]</scope>
    <source>
        <strain evidence="7 8">CBS 129021</strain>
    </source>
</reference>
<dbReference type="Pfam" id="PF13741">
    <property type="entry name" value="MRP-S25"/>
    <property type="match status" value="1"/>
</dbReference>
<comment type="similarity">
    <text evidence="2">Belongs to the mitochondrion-specific ribosomal protein mS23 family.</text>
</comment>
<dbReference type="EMBL" id="MCFJ01000021">
    <property type="protein sequence ID" value="ORY56907.1"/>
    <property type="molecule type" value="Genomic_DNA"/>
</dbReference>
<evidence type="ECO:0000256" key="1">
    <source>
        <dbReference type="ARBA" id="ARBA00004173"/>
    </source>
</evidence>
<keyword evidence="8" id="KW-1185">Reference proteome</keyword>
<dbReference type="InterPro" id="IPR016939">
    <property type="entry name" value="Ribosomal_mS23_fun"/>
</dbReference>
<dbReference type="STRING" id="1141098.A0A1Y2DCI0"/>
<evidence type="ECO:0000256" key="3">
    <source>
        <dbReference type="ARBA" id="ARBA00022980"/>
    </source>
</evidence>
<dbReference type="RefSeq" id="XP_040710374.1">
    <property type="nucleotide sequence ID" value="XM_040862801.1"/>
</dbReference>
<dbReference type="CDD" id="cd23701">
    <property type="entry name" value="At1g26750"/>
    <property type="match status" value="1"/>
</dbReference>
<keyword evidence="3 6" id="KW-0689">Ribosomal protein</keyword>
<dbReference type="GeneID" id="63779013"/>
<dbReference type="Proteomes" id="UP000193689">
    <property type="component" value="Unassembled WGS sequence"/>
</dbReference>
<dbReference type="AlphaFoldDB" id="A0A1Y2DCI0"/>
<accession>A0A1Y2DCI0</accession>
<protein>
    <recommendedName>
        <fullName evidence="6">37S ribosomal protein S25, mitochondrial</fullName>
    </recommendedName>
</protein>
<evidence type="ECO:0000313" key="7">
    <source>
        <dbReference type="EMBL" id="ORY56907.1"/>
    </source>
</evidence>
<dbReference type="PANTHER" id="PTHR37799">
    <property type="entry name" value="37S RIBOSOMAL PROTEIN S25, MITOCHONDRIAL"/>
    <property type="match status" value="1"/>
</dbReference>
<comment type="caution">
    <text evidence="7">The sequence shown here is derived from an EMBL/GenBank/DDBJ whole genome shotgun (WGS) entry which is preliminary data.</text>
</comment>
<sequence>MVRKPHLRQVRPARVYQTVTKLMDHRVMPKLRVQQPVWYKVVESIPPSEMITRPLPPQHIIPKGKERKPSRLYQPQQLTYPEDKLRRRFYRDHPWELARPRMIVEMDGKDSQRCDWSKGLRQPGMQLSGESVVQRQLWLLENVPGIGTNQAYDQVRREFYALRQEEEIERRVAREEARMVGSYFGQTFIQVGMLLEDQQYEKWKKWAEAQTALIKAEQSEAYASFSNEDPDNLDVEALDEVMAQTQTAST</sequence>
<organism evidence="7 8">
    <name type="scientific">Pseudomassariella vexata</name>
    <dbReference type="NCBI Taxonomy" id="1141098"/>
    <lineage>
        <taxon>Eukaryota</taxon>
        <taxon>Fungi</taxon>
        <taxon>Dikarya</taxon>
        <taxon>Ascomycota</taxon>
        <taxon>Pezizomycotina</taxon>
        <taxon>Sordariomycetes</taxon>
        <taxon>Xylariomycetidae</taxon>
        <taxon>Amphisphaeriales</taxon>
        <taxon>Pseudomassariaceae</taxon>
        <taxon>Pseudomassariella</taxon>
    </lineage>
</organism>
<dbReference type="InterPro" id="IPR059242">
    <property type="entry name" value="mS23_dom"/>
</dbReference>
<keyword evidence="5 6" id="KW-0687">Ribonucleoprotein</keyword>
<dbReference type="PANTHER" id="PTHR37799:SF1">
    <property type="entry name" value="SMALL RIBOSOMAL SUBUNIT PROTEIN MS23"/>
    <property type="match status" value="1"/>
</dbReference>
<dbReference type="InParanoid" id="A0A1Y2DCI0"/>
<dbReference type="GO" id="GO:0003735">
    <property type="term" value="F:structural constituent of ribosome"/>
    <property type="evidence" value="ECO:0007669"/>
    <property type="project" value="UniProtKB-UniRule"/>
</dbReference>
<comment type="subunit">
    <text evidence="6">Component of the mitochondrial small ribosomal subunit.</text>
</comment>
<dbReference type="FunCoup" id="A0A1Y2DCI0">
    <property type="interactions" value="117"/>
</dbReference>
<keyword evidence="4 6" id="KW-0496">Mitochondrion</keyword>
<comment type="subcellular location">
    <subcellularLocation>
        <location evidence="1 6">Mitochondrion</location>
    </subcellularLocation>
</comment>
<evidence type="ECO:0000256" key="2">
    <source>
        <dbReference type="ARBA" id="ARBA00009864"/>
    </source>
</evidence>
<dbReference type="OrthoDB" id="5542239at2759"/>
<gene>
    <name evidence="7" type="ORF">BCR38DRAFT_469300</name>
</gene>
<evidence type="ECO:0000256" key="5">
    <source>
        <dbReference type="ARBA" id="ARBA00023274"/>
    </source>
</evidence>
<proteinExistence type="inferred from homology"/>
<evidence type="ECO:0000313" key="8">
    <source>
        <dbReference type="Proteomes" id="UP000193689"/>
    </source>
</evidence>
<evidence type="ECO:0000256" key="4">
    <source>
        <dbReference type="ARBA" id="ARBA00023128"/>
    </source>
</evidence>
<name>A0A1Y2DCI0_9PEZI</name>
<dbReference type="PIRSF" id="PIRSF029764">
    <property type="entry name" value="RSM25"/>
    <property type="match status" value="1"/>
</dbReference>
<evidence type="ECO:0000256" key="6">
    <source>
        <dbReference type="PIRNR" id="PIRNR029764"/>
    </source>
</evidence>